<evidence type="ECO:0000256" key="1">
    <source>
        <dbReference type="ARBA" id="ARBA00022649"/>
    </source>
</evidence>
<accession>A0A4V2SW68</accession>
<dbReference type="AlphaFoldDB" id="A0A4V2SW68"/>
<evidence type="ECO:0000313" key="5">
    <source>
        <dbReference type="EMBL" id="TCP61216.1"/>
    </source>
</evidence>
<proteinExistence type="inferred from homology"/>
<gene>
    <name evidence="5" type="ORF">EDD73_1308</name>
</gene>
<dbReference type="GO" id="GO:0016787">
    <property type="term" value="F:hydrolase activity"/>
    <property type="evidence" value="ECO:0007669"/>
    <property type="project" value="UniProtKB-KW"/>
</dbReference>
<dbReference type="EMBL" id="SLXT01000030">
    <property type="protein sequence ID" value="TCP61216.1"/>
    <property type="molecule type" value="Genomic_DNA"/>
</dbReference>
<reference evidence="5 6" key="1">
    <citation type="submission" date="2019-03" db="EMBL/GenBank/DDBJ databases">
        <title>Genomic Encyclopedia of Type Strains, Phase IV (KMG-IV): sequencing the most valuable type-strain genomes for metagenomic binning, comparative biology and taxonomic classification.</title>
        <authorList>
            <person name="Goeker M."/>
        </authorList>
    </citation>
    <scope>NUCLEOTIDE SEQUENCE [LARGE SCALE GENOMIC DNA]</scope>
    <source>
        <strain evidence="5 6">DSM 11170</strain>
    </source>
</reference>
<evidence type="ECO:0000256" key="3">
    <source>
        <dbReference type="ARBA" id="ARBA00022801"/>
    </source>
</evidence>
<dbReference type="InterPro" id="IPR008201">
    <property type="entry name" value="HepT-like"/>
</dbReference>
<sequence length="146" mass="16714">MMVEKDVIQAKVATIRRCLMRIREKTELCPEKLIDLDVQDIFVLNLQRAIQACIDTAAHMISGNGWGLPSSLKDHFDILARHNVLEQELANQLKKMTGFHNIAVHDYQALELVVLQRILQNHLVNIEDFYEAILRCTESDGEAGKY</sequence>
<name>A0A4V2SW68_9FIRM</name>
<dbReference type="NCBIfam" id="NF047751">
    <property type="entry name" value="HepT_toxin"/>
    <property type="match status" value="1"/>
</dbReference>
<dbReference type="Proteomes" id="UP000294813">
    <property type="component" value="Unassembled WGS sequence"/>
</dbReference>
<evidence type="ECO:0000256" key="2">
    <source>
        <dbReference type="ARBA" id="ARBA00022722"/>
    </source>
</evidence>
<protein>
    <submittedName>
        <fullName evidence="5">Uncharacterized protein YutE (UPF0331/DUF86 family)</fullName>
    </submittedName>
</protein>
<organism evidence="5 6">
    <name type="scientific">Heliophilum fasciatum</name>
    <dbReference type="NCBI Taxonomy" id="35700"/>
    <lineage>
        <taxon>Bacteria</taxon>
        <taxon>Bacillati</taxon>
        <taxon>Bacillota</taxon>
        <taxon>Clostridia</taxon>
        <taxon>Eubacteriales</taxon>
        <taxon>Heliobacteriaceae</taxon>
        <taxon>Heliophilum</taxon>
    </lineage>
</organism>
<evidence type="ECO:0000313" key="6">
    <source>
        <dbReference type="Proteomes" id="UP000294813"/>
    </source>
</evidence>
<dbReference type="GO" id="GO:0004540">
    <property type="term" value="F:RNA nuclease activity"/>
    <property type="evidence" value="ECO:0007669"/>
    <property type="project" value="InterPro"/>
</dbReference>
<keyword evidence="2" id="KW-0540">Nuclease</keyword>
<dbReference type="Pfam" id="PF01934">
    <property type="entry name" value="HepT-like"/>
    <property type="match status" value="1"/>
</dbReference>
<dbReference type="GO" id="GO:0110001">
    <property type="term" value="C:toxin-antitoxin complex"/>
    <property type="evidence" value="ECO:0007669"/>
    <property type="project" value="InterPro"/>
</dbReference>
<evidence type="ECO:0000256" key="4">
    <source>
        <dbReference type="ARBA" id="ARBA00024207"/>
    </source>
</evidence>
<keyword evidence="6" id="KW-1185">Reference proteome</keyword>
<dbReference type="PANTHER" id="PTHR33397">
    <property type="entry name" value="UPF0331 PROTEIN YUTE"/>
    <property type="match status" value="1"/>
</dbReference>
<dbReference type="InterPro" id="IPR052379">
    <property type="entry name" value="Type_VII_TA_RNase"/>
</dbReference>
<keyword evidence="1" id="KW-1277">Toxin-antitoxin system</keyword>
<dbReference type="InterPro" id="IPR037038">
    <property type="entry name" value="HepT-like_sf"/>
</dbReference>
<dbReference type="Gene3D" id="1.20.120.580">
    <property type="entry name" value="bsu32300-like"/>
    <property type="match status" value="1"/>
</dbReference>
<keyword evidence="3" id="KW-0378">Hydrolase</keyword>
<dbReference type="PANTHER" id="PTHR33397:SF3">
    <property type="entry name" value="MRNA NUCLEASE HEPT"/>
    <property type="match status" value="1"/>
</dbReference>
<comment type="caution">
    <text evidence="5">The sequence shown here is derived from an EMBL/GenBank/DDBJ whole genome shotgun (WGS) entry which is preliminary data.</text>
</comment>
<comment type="similarity">
    <text evidence="4">Belongs to the HepT RNase toxin family.</text>
</comment>